<gene>
    <name evidence="1" type="ORF">SSLN_LOCUS6724</name>
</gene>
<dbReference type="AlphaFoldDB" id="A0A183SR76"/>
<dbReference type="EMBL" id="UYSU01033826">
    <property type="protein sequence ID" value="VDL93109.1"/>
    <property type="molecule type" value="Genomic_DNA"/>
</dbReference>
<reference evidence="1 2" key="2">
    <citation type="submission" date="2018-11" db="EMBL/GenBank/DDBJ databases">
        <authorList>
            <consortium name="Pathogen Informatics"/>
        </authorList>
    </citation>
    <scope>NUCLEOTIDE SEQUENCE [LARGE SCALE GENOMIC DNA]</scope>
    <source>
        <strain evidence="1 2">NST_G2</strain>
    </source>
</reference>
<sequence length="222" mass="25035">MVTLGQGDLLWPCKEPKDQPIMRSEYQAFKDDTRIQDPPHGCGEAPFPLLALTESSAFRVAGKRGHHQRPRPPRQTGGQSIAVALASAWRDVEDSGPLQDFRVLDPVWQAQRQSSVEAAEMELIQFPIFPRVAEESRCLVKTTSLSIFRLVFREGVSGYKFSKLTFLGQTDFTESNDSYIVADEIAGTHVEVSVRSAEDTKDSHHQRYRHDAKLLPLYHVKT</sequence>
<name>A0A183SR76_SCHSO</name>
<organism evidence="3">
    <name type="scientific">Schistocephalus solidus</name>
    <name type="common">Tapeworm</name>
    <dbReference type="NCBI Taxonomy" id="70667"/>
    <lineage>
        <taxon>Eukaryota</taxon>
        <taxon>Metazoa</taxon>
        <taxon>Spiralia</taxon>
        <taxon>Lophotrochozoa</taxon>
        <taxon>Platyhelminthes</taxon>
        <taxon>Cestoda</taxon>
        <taxon>Eucestoda</taxon>
        <taxon>Diphyllobothriidea</taxon>
        <taxon>Diphyllobothriidae</taxon>
        <taxon>Schistocephalus</taxon>
    </lineage>
</organism>
<evidence type="ECO:0000313" key="2">
    <source>
        <dbReference type="Proteomes" id="UP000275846"/>
    </source>
</evidence>
<keyword evidence="2" id="KW-1185">Reference proteome</keyword>
<dbReference type="Proteomes" id="UP000275846">
    <property type="component" value="Unassembled WGS sequence"/>
</dbReference>
<dbReference type="WBParaSite" id="SSLN_0000693701-mRNA-1">
    <property type="protein sequence ID" value="SSLN_0000693701-mRNA-1"/>
    <property type="gene ID" value="SSLN_0000693701"/>
</dbReference>
<evidence type="ECO:0000313" key="1">
    <source>
        <dbReference type="EMBL" id="VDL93109.1"/>
    </source>
</evidence>
<evidence type="ECO:0000313" key="3">
    <source>
        <dbReference type="WBParaSite" id="SSLN_0000693701-mRNA-1"/>
    </source>
</evidence>
<reference evidence="3" key="1">
    <citation type="submission" date="2016-06" db="UniProtKB">
        <authorList>
            <consortium name="WormBaseParasite"/>
        </authorList>
    </citation>
    <scope>IDENTIFICATION</scope>
</reference>
<protein>
    <submittedName>
        <fullName evidence="3">Cystatin domain-containing protein</fullName>
    </submittedName>
</protein>
<proteinExistence type="predicted"/>
<accession>A0A183SR76</accession>